<dbReference type="RefSeq" id="WP_290110208.1">
    <property type="nucleotide sequence ID" value="NZ_JAUEPL010000004.1"/>
</dbReference>
<evidence type="ECO:0000313" key="1">
    <source>
        <dbReference type="EMBL" id="MDN3293355.1"/>
    </source>
</evidence>
<sequence>MAVAASVLEWWAAARKTVRREKTLMALQRLKGAAALPPAWTPDREHG</sequence>
<keyword evidence="2" id="KW-1185">Reference proteome</keyword>
<comment type="caution">
    <text evidence="1">The sequence shown here is derived from an EMBL/GenBank/DDBJ whole genome shotgun (WGS) entry which is preliminary data.</text>
</comment>
<dbReference type="Proteomes" id="UP001174050">
    <property type="component" value="Unassembled WGS sequence"/>
</dbReference>
<organism evidence="1 2">
    <name type="scientific">Streptomyces ficellus</name>
    <dbReference type="NCBI Taxonomy" id="1977088"/>
    <lineage>
        <taxon>Bacteria</taxon>
        <taxon>Bacillati</taxon>
        <taxon>Actinomycetota</taxon>
        <taxon>Actinomycetes</taxon>
        <taxon>Kitasatosporales</taxon>
        <taxon>Streptomycetaceae</taxon>
        <taxon>Streptomyces</taxon>
    </lineage>
</organism>
<reference evidence="1" key="1">
    <citation type="submission" date="2023-06" db="EMBL/GenBank/DDBJ databases">
        <title>WGS-Sequencing of Streptomyces ficellus isolate 21 collected from sand in Gara Djebilet Iron Mine in Algeria.</title>
        <authorList>
            <person name="Zegers G.P."/>
            <person name="Gomez A."/>
            <person name="Gueddou A."/>
            <person name="Zahara A.F."/>
            <person name="Worth M."/>
            <person name="Sevigny J.L."/>
            <person name="Tisa L."/>
        </authorList>
    </citation>
    <scope>NUCLEOTIDE SEQUENCE</scope>
    <source>
        <strain evidence="1">AS11</strain>
    </source>
</reference>
<accession>A0ABT7Z1I4</accession>
<protein>
    <submittedName>
        <fullName evidence="1">Uncharacterized protein</fullName>
    </submittedName>
</protein>
<name>A0ABT7Z1I4_9ACTN</name>
<evidence type="ECO:0000313" key="2">
    <source>
        <dbReference type="Proteomes" id="UP001174050"/>
    </source>
</evidence>
<gene>
    <name evidence="1" type="ORF">QWM81_04680</name>
</gene>
<dbReference type="EMBL" id="JAUEPL010000004">
    <property type="protein sequence ID" value="MDN3293355.1"/>
    <property type="molecule type" value="Genomic_DNA"/>
</dbReference>
<proteinExistence type="predicted"/>